<reference evidence="1 2" key="1">
    <citation type="journal article" date="2023" name="Science">
        <title>Complex scaffold remodeling in plant triterpene biosynthesis.</title>
        <authorList>
            <person name="De La Pena R."/>
            <person name="Hodgson H."/>
            <person name="Liu J.C."/>
            <person name="Stephenson M.J."/>
            <person name="Martin A.C."/>
            <person name="Owen C."/>
            <person name="Harkess A."/>
            <person name="Leebens-Mack J."/>
            <person name="Jimenez L.E."/>
            <person name="Osbourn A."/>
            <person name="Sattely E.S."/>
        </authorList>
    </citation>
    <scope>NUCLEOTIDE SEQUENCE [LARGE SCALE GENOMIC DNA]</scope>
    <source>
        <strain evidence="2">cv. JPN11</strain>
        <tissue evidence="1">Leaf</tissue>
    </source>
</reference>
<organism evidence="1 2">
    <name type="scientific">Melia azedarach</name>
    <name type="common">Chinaberry tree</name>
    <dbReference type="NCBI Taxonomy" id="155640"/>
    <lineage>
        <taxon>Eukaryota</taxon>
        <taxon>Viridiplantae</taxon>
        <taxon>Streptophyta</taxon>
        <taxon>Embryophyta</taxon>
        <taxon>Tracheophyta</taxon>
        <taxon>Spermatophyta</taxon>
        <taxon>Magnoliopsida</taxon>
        <taxon>eudicotyledons</taxon>
        <taxon>Gunneridae</taxon>
        <taxon>Pentapetalae</taxon>
        <taxon>rosids</taxon>
        <taxon>malvids</taxon>
        <taxon>Sapindales</taxon>
        <taxon>Meliaceae</taxon>
        <taxon>Melia</taxon>
    </lineage>
</organism>
<name>A0ACC1WPT8_MELAZ</name>
<accession>A0ACC1WPT8</accession>
<evidence type="ECO:0000313" key="2">
    <source>
        <dbReference type="Proteomes" id="UP001164539"/>
    </source>
</evidence>
<dbReference type="Proteomes" id="UP001164539">
    <property type="component" value="Chromosome 14"/>
</dbReference>
<proteinExistence type="predicted"/>
<evidence type="ECO:0000313" key="1">
    <source>
        <dbReference type="EMBL" id="KAJ4700874.1"/>
    </source>
</evidence>
<dbReference type="EMBL" id="CM051407">
    <property type="protein sequence ID" value="KAJ4700874.1"/>
    <property type="molecule type" value="Genomic_DNA"/>
</dbReference>
<gene>
    <name evidence="1" type="ORF">OWV82_024194</name>
</gene>
<comment type="caution">
    <text evidence="1">The sequence shown here is derived from an EMBL/GenBank/DDBJ whole genome shotgun (WGS) entry which is preliminary data.</text>
</comment>
<protein>
    <submittedName>
        <fullName evidence="1">Coiled-coil domain-containing protein 18, putative isoform 2</fullName>
    </submittedName>
</protein>
<keyword evidence="2" id="KW-1185">Reference proteome</keyword>
<sequence length="76" mass="8601">MDQNSSESSKLQRKSSIETEPKTLFEEEMNSAREAALRVINSKTREEALKIFLEGLKLVGAAVDQNWQLNSDSDEE</sequence>